<dbReference type="GO" id="GO:0000981">
    <property type="term" value="F:DNA-binding transcription factor activity, RNA polymerase II-specific"/>
    <property type="evidence" value="ECO:0007669"/>
    <property type="project" value="InterPro"/>
</dbReference>
<protein>
    <recommendedName>
        <fullName evidence="4">Zn(2)-C6 fungal-type domain-containing protein</fullName>
    </recommendedName>
</protein>
<evidence type="ECO:0000313" key="6">
    <source>
        <dbReference type="Proteomes" id="UP000266673"/>
    </source>
</evidence>
<dbReference type="GO" id="GO:0003677">
    <property type="term" value="F:DNA binding"/>
    <property type="evidence" value="ECO:0007669"/>
    <property type="project" value="InterPro"/>
</dbReference>
<dbReference type="OrthoDB" id="2154091at2759"/>
<keyword evidence="2" id="KW-0539">Nucleus</keyword>
<dbReference type="PANTHER" id="PTHR31668">
    <property type="entry name" value="GLUCOSE TRANSPORT TRANSCRIPTION REGULATOR RGT1-RELATED-RELATED"/>
    <property type="match status" value="1"/>
</dbReference>
<dbReference type="SMART" id="SM00066">
    <property type="entry name" value="GAL4"/>
    <property type="match status" value="1"/>
</dbReference>
<keyword evidence="1" id="KW-0479">Metal-binding</keyword>
<accession>A0A397U827</accession>
<keyword evidence="6" id="KW-1185">Reference proteome</keyword>
<evidence type="ECO:0000256" key="3">
    <source>
        <dbReference type="SAM" id="MobiDB-lite"/>
    </source>
</evidence>
<organism evidence="5 6">
    <name type="scientific">Gigaspora rosea</name>
    <dbReference type="NCBI Taxonomy" id="44941"/>
    <lineage>
        <taxon>Eukaryota</taxon>
        <taxon>Fungi</taxon>
        <taxon>Fungi incertae sedis</taxon>
        <taxon>Mucoromycota</taxon>
        <taxon>Glomeromycotina</taxon>
        <taxon>Glomeromycetes</taxon>
        <taxon>Diversisporales</taxon>
        <taxon>Gigasporaceae</taxon>
        <taxon>Gigaspora</taxon>
    </lineage>
</organism>
<dbReference type="GO" id="GO:0006351">
    <property type="term" value="P:DNA-templated transcription"/>
    <property type="evidence" value="ECO:0007669"/>
    <property type="project" value="InterPro"/>
</dbReference>
<feature type="compositionally biased region" description="Polar residues" evidence="3">
    <location>
        <begin position="70"/>
        <end position="109"/>
    </location>
</feature>
<feature type="region of interest" description="Disordered" evidence="3">
    <location>
        <begin position="1"/>
        <end position="23"/>
    </location>
</feature>
<dbReference type="GO" id="GO:0008270">
    <property type="term" value="F:zinc ion binding"/>
    <property type="evidence" value="ECO:0007669"/>
    <property type="project" value="InterPro"/>
</dbReference>
<evidence type="ECO:0000313" key="5">
    <source>
        <dbReference type="EMBL" id="RIB06400.1"/>
    </source>
</evidence>
<evidence type="ECO:0000256" key="2">
    <source>
        <dbReference type="ARBA" id="ARBA00023242"/>
    </source>
</evidence>
<dbReference type="PROSITE" id="PS50048">
    <property type="entry name" value="ZN2_CY6_FUNGAL_2"/>
    <property type="match status" value="1"/>
</dbReference>
<dbReference type="Gene3D" id="4.10.240.10">
    <property type="entry name" value="Zn(2)-C6 fungal-type DNA-binding domain"/>
    <property type="match status" value="1"/>
</dbReference>
<feature type="compositionally biased region" description="Low complexity" evidence="3">
    <location>
        <begin position="115"/>
        <end position="135"/>
    </location>
</feature>
<dbReference type="Pfam" id="PF00172">
    <property type="entry name" value="Zn_clus"/>
    <property type="match status" value="1"/>
</dbReference>
<name>A0A397U827_9GLOM</name>
<evidence type="ECO:0000256" key="1">
    <source>
        <dbReference type="ARBA" id="ARBA00022723"/>
    </source>
</evidence>
<evidence type="ECO:0000259" key="4">
    <source>
        <dbReference type="PROSITE" id="PS50048"/>
    </source>
</evidence>
<dbReference type="InterPro" id="IPR001138">
    <property type="entry name" value="Zn2Cys6_DnaBD"/>
</dbReference>
<gene>
    <name evidence="5" type="ORF">C2G38_521869</name>
</gene>
<dbReference type="InterPro" id="IPR050797">
    <property type="entry name" value="Carb_Metab_Trans_Reg"/>
</dbReference>
<dbReference type="AlphaFoldDB" id="A0A397U827"/>
<proteinExistence type="predicted"/>
<dbReference type="Pfam" id="PF04082">
    <property type="entry name" value="Fungal_trans"/>
    <property type="match status" value="1"/>
</dbReference>
<feature type="region of interest" description="Disordered" evidence="3">
    <location>
        <begin position="70"/>
        <end position="135"/>
    </location>
</feature>
<feature type="compositionally biased region" description="Polar residues" evidence="3">
    <location>
        <begin position="1"/>
        <end position="20"/>
    </location>
</feature>
<dbReference type="Proteomes" id="UP000266673">
    <property type="component" value="Unassembled WGS sequence"/>
</dbReference>
<dbReference type="SUPFAM" id="SSF57701">
    <property type="entry name" value="Zn2/Cys6 DNA-binding domain"/>
    <property type="match status" value="1"/>
</dbReference>
<dbReference type="InterPro" id="IPR007219">
    <property type="entry name" value="XnlR_reg_dom"/>
</dbReference>
<dbReference type="EMBL" id="QKWP01001823">
    <property type="protein sequence ID" value="RIB06400.1"/>
    <property type="molecule type" value="Genomic_DNA"/>
</dbReference>
<feature type="domain" description="Zn(2)-C6 fungal-type" evidence="4">
    <location>
        <begin position="31"/>
        <end position="64"/>
    </location>
</feature>
<comment type="caution">
    <text evidence="5">The sequence shown here is derived from an EMBL/GenBank/DDBJ whole genome shotgun (WGS) entry which is preliminary data.</text>
</comment>
<dbReference type="CDD" id="cd00067">
    <property type="entry name" value="GAL4"/>
    <property type="match status" value="1"/>
</dbReference>
<sequence length="301" mass="33778">MTITSSNPGGKRPSSGSVDANSREKRLKTIACDRCRRRKVKCDGDGYNHLPCKYCTSVGLECTYGKNAGRSNTNQSQIASNRANVSSQSNRNPTRSKSTTSTINGQQSTSRQRRGSNNTQSNQNTRTTKKASSSTINTSFSIVTSSSNTITNSNRIIPQALPLPDNVDNVFEYAVKLFVSISPQNEDQVRQQFNHYISQVQDEKTLISRQLNVHDSQKSDDLTQRLVNLYFENFHPSLPVLHKAYFFEGFRDLNKSMPRILLYAVCAIGSNYLDDATIRKDYCDSYSLGLEYFELAQGNFE</sequence>
<reference evidence="5 6" key="1">
    <citation type="submission" date="2018-06" db="EMBL/GenBank/DDBJ databases">
        <title>Comparative genomics reveals the genomic features of Rhizophagus irregularis, R. cerebriforme, R. diaphanum and Gigaspora rosea, and their symbiotic lifestyle signature.</title>
        <authorList>
            <person name="Morin E."/>
            <person name="San Clemente H."/>
            <person name="Chen E.C.H."/>
            <person name="De La Providencia I."/>
            <person name="Hainaut M."/>
            <person name="Kuo A."/>
            <person name="Kohler A."/>
            <person name="Murat C."/>
            <person name="Tang N."/>
            <person name="Roy S."/>
            <person name="Loubradou J."/>
            <person name="Henrissat B."/>
            <person name="Grigoriev I.V."/>
            <person name="Corradi N."/>
            <person name="Roux C."/>
            <person name="Martin F.M."/>
        </authorList>
    </citation>
    <scope>NUCLEOTIDE SEQUENCE [LARGE SCALE GENOMIC DNA]</scope>
    <source>
        <strain evidence="5 6">DAOM 194757</strain>
    </source>
</reference>
<dbReference type="CDD" id="cd12148">
    <property type="entry name" value="fungal_TF_MHR"/>
    <property type="match status" value="1"/>
</dbReference>
<dbReference type="PROSITE" id="PS00463">
    <property type="entry name" value="ZN2_CY6_FUNGAL_1"/>
    <property type="match status" value="1"/>
</dbReference>
<dbReference type="InterPro" id="IPR036864">
    <property type="entry name" value="Zn2-C6_fun-type_DNA-bd_sf"/>
</dbReference>